<dbReference type="CDD" id="cd00112">
    <property type="entry name" value="LDLa"/>
    <property type="match status" value="6"/>
</dbReference>
<evidence type="ECO:0000256" key="10">
    <source>
        <dbReference type="SAM" id="Phobius"/>
    </source>
</evidence>
<feature type="disulfide bond" evidence="9">
    <location>
        <begin position="744"/>
        <end position="762"/>
    </location>
</feature>
<reference evidence="11 12" key="1">
    <citation type="journal article" date="2014" name="Genome Biol. Evol.">
        <title>The genome of the myxosporean Thelohanellus kitauei shows adaptations to nutrient acquisition within its fish host.</title>
        <authorList>
            <person name="Yang Y."/>
            <person name="Xiong J."/>
            <person name="Zhou Z."/>
            <person name="Huo F."/>
            <person name="Miao W."/>
            <person name="Ran C."/>
            <person name="Liu Y."/>
            <person name="Zhang J."/>
            <person name="Feng J."/>
            <person name="Wang M."/>
            <person name="Wang M."/>
            <person name="Wang L."/>
            <person name="Yao B."/>
        </authorList>
    </citation>
    <scope>NUCLEOTIDE SEQUENCE [LARGE SCALE GENOMIC DNA]</scope>
    <source>
        <strain evidence="11">Wuqing</strain>
    </source>
</reference>
<dbReference type="Gene3D" id="4.10.1220.10">
    <property type="entry name" value="EGF-type module"/>
    <property type="match status" value="1"/>
</dbReference>
<accession>A0A0C2MVS9</accession>
<dbReference type="SMART" id="SM00192">
    <property type="entry name" value="LDLa"/>
    <property type="match status" value="7"/>
</dbReference>
<keyword evidence="2 10" id="KW-0812">Transmembrane</keyword>
<evidence type="ECO:0000256" key="3">
    <source>
        <dbReference type="ARBA" id="ARBA00022737"/>
    </source>
</evidence>
<dbReference type="Proteomes" id="UP000031668">
    <property type="component" value="Unassembled WGS sequence"/>
</dbReference>
<name>A0A0C2MVS9_THEKT</name>
<evidence type="ECO:0000256" key="1">
    <source>
        <dbReference type="ARBA" id="ARBA00004167"/>
    </source>
</evidence>
<feature type="disulfide bond" evidence="9">
    <location>
        <begin position="837"/>
        <end position="852"/>
    </location>
</feature>
<feature type="disulfide bond" evidence="9">
    <location>
        <begin position="756"/>
        <end position="771"/>
    </location>
</feature>
<evidence type="ECO:0000256" key="7">
    <source>
        <dbReference type="ARBA" id="ARBA00023170"/>
    </source>
</evidence>
<dbReference type="InterPro" id="IPR002172">
    <property type="entry name" value="LDrepeatLR_classA_rpt"/>
</dbReference>
<feature type="disulfide bond" evidence="9">
    <location>
        <begin position="737"/>
        <end position="749"/>
    </location>
</feature>
<dbReference type="InterPro" id="IPR036055">
    <property type="entry name" value="LDL_receptor-like_sf"/>
</dbReference>
<feature type="disulfide bond" evidence="9">
    <location>
        <begin position="908"/>
        <end position="926"/>
    </location>
</feature>
<feature type="disulfide bond" evidence="9">
    <location>
        <begin position="783"/>
        <end position="801"/>
    </location>
</feature>
<evidence type="ECO:0000313" key="12">
    <source>
        <dbReference type="Proteomes" id="UP000031668"/>
    </source>
</evidence>
<evidence type="ECO:0000256" key="2">
    <source>
        <dbReference type="ARBA" id="ARBA00022692"/>
    </source>
</evidence>
<sequence length="1170" mass="135930">MRNHRWILISGNVIEAHWHNDILYYLHASLSVTGGRQIHSALNSYKVETMKKSIVAQNVKNFGISNQAVWWVAIIKDQLSLIFYIDSIHHSAIFGDANIVYIIAVSIQNQIVLVTAMGEYNGFESLWLAEVPDFVFSKISSHIMGFDQDNDIPWLLYGRIQFFATFIEKFTGIIFVSYTIQSDGQGIHKHTVISYNNGNSFLPLKYKTKDGLCEMHECQIFIPPTNDQLSDSIKIAQNNPMLMIAQCILIRNGKVNLPTFMISTDGGYSWRQIIPEFKEITILSEGEVIIGVNSRLHPLEYNYYQGKCFTHSKNYVHKRLRVCDDPSEYVESKIKPKKFIGNICVKDSMKEEMEICRFHQNRPTITLLIKSKLTFVDIDLINKGPTIFSSDLQLDERILDFKFDKFRKCIYYHVKNGIIRKCYGNKREIAKPHIFIIRDITIMGIDLDYMNHYLFYFTKHEIMAVNLKTFVKTIIHKTQNFIRYLKLDVSRQKMIISYFEKQTRRSKISVLSFSAAVEALLDFEKEIHEIIYYLEALYIYTDEGIYEYQIWREQLKIANYSIPNVKYLQAYHMKEYITNYGYADRSYFVLMKNIQQANMELKVDPYKQQPCRFSHCEYFCLSTLKDSFICGCPDGMILNKLTQKCVCPAPHQNCSICRPNEYYCENRQCIPQKCLCNGIDDCGDGSDEARCPSTCERNEIFCFADRKCLNENLICNRVNDCSDGMDEFECEKIIPRCNEYSYECYDERCIPKSKVCDGKNDCGDFSDEKDCLEKQCEDFGSFCDDGTCLYHDKLCDETYDCIDFSDERACNTRVFFHQNISCLISCDKRCLPINKICDHLTDCQDGSDEKKCGFRTRCPIIKPINCDDGEGCYEESEKCDGFKDCSDGSDEKKCRGIIPCAGDEMFTCGSNAIICMSKVCDGFTHCEDQSDEKRHCGNNNSIQDVNYYAKDGGVVSFSWTQSISSLPFEILIHSMNKNIDVIRKQTHKSIIDVKGHVECERYVLIVKNQEFVIRYLQYKYIKPSNSFTPRKLKYERKSHILSWQVTIPMCISPVFYIECLRGIKLVYRNFSVVNMVKLNLDYPFICSVSTCPKSIFNMSCSQFSEIVIDEIWILKYKYTIIWTSISFSLVVILLLVCLFVRTKRFDKLTIKHLKFQPLVENCNDFQTTES</sequence>
<dbReference type="PROSITE" id="PS01209">
    <property type="entry name" value="LDLRA_1"/>
    <property type="match status" value="2"/>
</dbReference>
<keyword evidence="11" id="KW-0449">Lipoprotein</keyword>
<protein>
    <submittedName>
        <fullName evidence="11">Low-density lipoprotein receptor-related protein</fullName>
    </submittedName>
</protein>
<feature type="disulfide bond" evidence="9">
    <location>
        <begin position="657"/>
        <end position="669"/>
    </location>
</feature>
<keyword evidence="12" id="KW-1185">Reference proteome</keyword>
<dbReference type="InterPro" id="IPR051221">
    <property type="entry name" value="LDLR-related"/>
</dbReference>
<dbReference type="PRINTS" id="PR00261">
    <property type="entry name" value="LDLRECEPTOR"/>
</dbReference>
<gene>
    <name evidence="11" type="ORF">RF11_03696</name>
</gene>
<feature type="disulfide bond" evidence="9">
    <location>
        <begin position="776"/>
        <end position="788"/>
    </location>
</feature>
<evidence type="ECO:0000256" key="9">
    <source>
        <dbReference type="PROSITE-ProRule" id="PRU00124"/>
    </source>
</evidence>
<keyword evidence="7 11" id="KW-0675">Receptor</keyword>
<dbReference type="Gene3D" id="4.10.400.10">
    <property type="entry name" value="Low-density Lipoprotein Receptor"/>
    <property type="match status" value="6"/>
</dbReference>
<comment type="caution">
    <text evidence="9">Lacks conserved residue(s) required for the propagation of feature annotation.</text>
</comment>
<keyword evidence="3" id="KW-0677">Repeat</keyword>
<keyword evidence="8" id="KW-0325">Glycoprotein</keyword>
<organism evidence="11 12">
    <name type="scientific">Thelohanellus kitauei</name>
    <name type="common">Myxosporean</name>
    <dbReference type="NCBI Taxonomy" id="669202"/>
    <lineage>
        <taxon>Eukaryota</taxon>
        <taxon>Metazoa</taxon>
        <taxon>Cnidaria</taxon>
        <taxon>Myxozoa</taxon>
        <taxon>Myxosporea</taxon>
        <taxon>Bivalvulida</taxon>
        <taxon>Platysporina</taxon>
        <taxon>Myxobolidae</taxon>
        <taxon>Thelohanellus</taxon>
    </lineage>
</organism>
<evidence type="ECO:0000256" key="6">
    <source>
        <dbReference type="ARBA" id="ARBA00023157"/>
    </source>
</evidence>
<feature type="disulfide bond" evidence="9">
    <location>
        <begin position="664"/>
        <end position="682"/>
    </location>
</feature>
<evidence type="ECO:0000256" key="5">
    <source>
        <dbReference type="ARBA" id="ARBA00023136"/>
    </source>
</evidence>
<evidence type="ECO:0000313" key="11">
    <source>
        <dbReference type="EMBL" id="KII71471.1"/>
    </source>
</evidence>
<evidence type="ECO:0000256" key="8">
    <source>
        <dbReference type="ARBA" id="ARBA00023180"/>
    </source>
</evidence>
<dbReference type="PANTHER" id="PTHR22722">
    <property type="entry name" value="LOW-DENSITY LIPOPROTEIN RECEPTOR-RELATED PROTEIN 2-RELATED"/>
    <property type="match status" value="1"/>
</dbReference>
<dbReference type="AlphaFoldDB" id="A0A0C2MVS9"/>
<comment type="subcellular location">
    <subcellularLocation>
        <location evidence="1">Membrane</location>
        <topology evidence="1">Single-pass membrane protein</topology>
    </subcellularLocation>
</comment>
<feature type="disulfide bond" evidence="9">
    <location>
        <begin position="676"/>
        <end position="691"/>
    </location>
</feature>
<dbReference type="OrthoDB" id="5958943at2759"/>
<dbReference type="SUPFAM" id="SSF57424">
    <property type="entry name" value="LDL receptor-like module"/>
    <property type="match status" value="7"/>
</dbReference>
<dbReference type="InterPro" id="IPR023415">
    <property type="entry name" value="LDLR_class-A_CS"/>
</dbReference>
<dbReference type="GO" id="GO:0005886">
    <property type="term" value="C:plasma membrane"/>
    <property type="evidence" value="ECO:0007669"/>
    <property type="project" value="TreeGrafter"/>
</dbReference>
<dbReference type="GO" id="GO:0043235">
    <property type="term" value="C:receptor complex"/>
    <property type="evidence" value="ECO:0007669"/>
    <property type="project" value="TreeGrafter"/>
</dbReference>
<feature type="disulfide bond" evidence="9">
    <location>
        <begin position="795"/>
        <end position="810"/>
    </location>
</feature>
<keyword evidence="5 10" id="KW-0472">Membrane</keyword>
<keyword evidence="4 10" id="KW-1133">Transmembrane helix</keyword>
<feature type="disulfide bond" evidence="9">
    <location>
        <begin position="715"/>
        <end position="730"/>
    </location>
</feature>
<feature type="disulfide bond" evidence="9">
    <location>
        <begin position="879"/>
        <end position="894"/>
    </location>
</feature>
<evidence type="ECO:0000256" key="4">
    <source>
        <dbReference type="ARBA" id="ARBA00022989"/>
    </source>
</evidence>
<feature type="transmembrane region" description="Helical" evidence="10">
    <location>
        <begin position="1120"/>
        <end position="1140"/>
    </location>
</feature>
<dbReference type="EMBL" id="JWZT01001754">
    <property type="protein sequence ID" value="KII71471.1"/>
    <property type="molecule type" value="Genomic_DNA"/>
</dbReference>
<comment type="caution">
    <text evidence="11">The sequence shown here is derived from an EMBL/GenBank/DDBJ whole genome shotgun (WGS) entry which is preliminary data.</text>
</comment>
<keyword evidence="6 9" id="KW-1015">Disulfide bond</keyword>
<dbReference type="Pfam" id="PF00057">
    <property type="entry name" value="Ldl_recept_a"/>
    <property type="match status" value="2"/>
</dbReference>
<dbReference type="PROSITE" id="PS50068">
    <property type="entry name" value="LDLRA_2"/>
    <property type="match status" value="7"/>
</dbReference>
<proteinExistence type="predicted"/>